<keyword evidence="1" id="KW-0479">Metal-binding</keyword>
<organism evidence="6 7">
    <name type="scientific">Sander lucioperca</name>
    <name type="common">Pike-perch</name>
    <name type="synonym">Perca lucioperca</name>
    <dbReference type="NCBI Taxonomy" id="283035"/>
    <lineage>
        <taxon>Eukaryota</taxon>
        <taxon>Metazoa</taxon>
        <taxon>Chordata</taxon>
        <taxon>Craniata</taxon>
        <taxon>Vertebrata</taxon>
        <taxon>Euteleostomi</taxon>
        <taxon>Actinopterygii</taxon>
        <taxon>Neopterygii</taxon>
        <taxon>Teleostei</taxon>
        <taxon>Neoteleostei</taxon>
        <taxon>Acanthomorphata</taxon>
        <taxon>Eupercaria</taxon>
        <taxon>Perciformes</taxon>
        <taxon>Percoidei</taxon>
        <taxon>Percidae</taxon>
        <taxon>Luciopercinae</taxon>
        <taxon>Sander</taxon>
    </lineage>
</organism>
<dbReference type="Pfam" id="PF01753">
    <property type="entry name" value="zf-MYND"/>
    <property type="match status" value="1"/>
</dbReference>
<dbReference type="AlphaFoldDB" id="A0A8D0CNV1"/>
<evidence type="ECO:0000256" key="4">
    <source>
        <dbReference type="PROSITE-ProRule" id="PRU00134"/>
    </source>
</evidence>
<keyword evidence="2 4" id="KW-0863">Zinc-finger</keyword>
<dbReference type="Gene3D" id="6.10.140.2220">
    <property type="match status" value="1"/>
</dbReference>
<dbReference type="Proteomes" id="UP000694568">
    <property type="component" value="Unplaced"/>
</dbReference>
<dbReference type="Ensembl" id="ENSSLUT00000004483.1">
    <property type="protein sequence ID" value="ENSSLUP00000004352.1"/>
    <property type="gene ID" value="ENSSLUG00000001958.1"/>
</dbReference>
<sequence>RTTGREHFQAGCKVRGVTPSREAPLNGKVTAEGRVLTVASKKSQSCANCTREDLFENLKKCSSCKETLYCSKACQKQHWTKHKEKCTHLK</sequence>
<accession>A0A8D0CNV1</accession>
<protein>
    <recommendedName>
        <fullName evidence="5">MYND-type domain-containing protein</fullName>
    </recommendedName>
</protein>
<evidence type="ECO:0000313" key="6">
    <source>
        <dbReference type="Ensembl" id="ENSSLUP00000004352.1"/>
    </source>
</evidence>
<keyword evidence="7" id="KW-1185">Reference proteome</keyword>
<name>A0A8D0CNV1_SANLU</name>
<evidence type="ECO:0000313" key="7">
    <source>
        <dbReference type="Proteomes" id="UP000694568"/>
    </source>
</evidence>
<proteinExistence type="predicted"/>
<dbReference type="PROSITE" id="PS01360">
    <property type="entry name" value="ZF_MYND_1"/>
    <property type="match status" value="1"/>
</dbReference>
<reference evidence="6" key="2">
    <citation type="submission" date="2025-09" db="UniProtKB">
        <authorList>
            <consortium name="Ensembl"/>
        </authorList>
    </citation>
    <scope>IDENTIFICATION</scope>
</reference>
<evidence type="ECO:0000259" key="5">
    <source>
        <dbReference type="PROSITE" id="PS50865"/>
    </source>
</evidence>
<dbReference type="InterPro" id="IPR002893">
    <property type="entry name" value="Znf_MYND"/>
</dbReference>
<keyword evidence="3" id="KW-0862">Zinc</keyword>
<evidence type="ECO:0000256" key="2">
    <source>
        <dbReference type="ARBA" id="ARBA00022771"/>
    </source>
</evidence>
<feature type="domain" description="MYND-type" evidence="5">
    <location>
        <begin position="46"/>
        <end position="86"/>
    </location>
</feature>
<reference evidence="6" key="1">
    <citation type="submission" date="2025-08" db="UniProtKB">
        <authorList>
            <consortium name="Ensembl"/>
        </authorList>
    </citation>
    <scope>IDENTIFICATION</scope>
</reference>
<dbReference type="PROSITE" id="PS50865">
    <property type="entry name" value="ZF_MYND_2"/>
    <property type="match status" value="1"/>
</dbReference>
<dbReference type="GO" id="GO:0008270">
    <property type="term" value="F:zinc ion binding"/>
    <property type="evidence" value="ECO:0007669"/>
    <property type="project" value="UniProtKB-KW"/>
</dbReference>
<dbReference type="SUPFAM" id="SSF144232">
    <property type="entry name" value="HIT/MYND zinc finger-like"/>
    <property type="match status" value="1"/>
</dbReference>
<evidence type="ECO:0000256" key="1">
    <source>
        <dbReference type="ARBA" id="ARBA00022723"/>
    </source>
</evidence>
<evidence type="ECO:0000256" key="3">
    <source>
        <dbReference type="ARBA" id="ARBA00022833"/>
    </source>
</evidence>